<gene>
    <name evidence="1" type="ORF">BN1096_610005</name>
</gene>
<accession>A0A069A878</accession>
<dbReference type="AlphaFoldDB" id="A0A069A878"/>
<organism evidence="1">
    <name type="scientific">Clostridioides difficile</name>
    <name type="common">Peptoclostridium difficile</name>
    <dbReference type="NCBI Taxonomy" id="1496"/>
    <lineage>
        <taxon>Bacteria</taxon>
        <taxon>Bacillati</taxon>
        <taxon>Bacillota</taxon>
        <taxon>Clostridia</taxon>
        <taxon>Peptostreptococcales</taxon>
        <taxon>Peptostreptococcaceae</taxon>
        <taxon>Clostridioides</taxon>
    </lineage>
</organism>
<sequence>MFQNKNLNHFFVDLKQLFRKIEVSKYKSELSVLLHKNRNLNL</sequence>
<reference evidence="1" key="1">
    <citation type="submission" date="2014-07" db="EMBL/GenBank/DDBJ databases">
        <authorList>
            <person name="Monot Marc"/>
        </authorList>
    </citation>
    <scope>NUCLEOTIDE SEQUENCE</scope>
</reference>
<name>A0A069A878_CLODI</name>
<evidence type="ECO:0000313" key="1">
    <source>
        <dbReference type="EMBL" id="CDS87084.1"/>
    </source>
</evidence>
<dbReference type="EMBL" id="LK932515">
    <property type="protein sequence ID" value="CDS87084.1"/>
    <property type="molecule type" value="Genomic_DNA"/>
</dbReference>
<protein>
    <submittedName>
        <fullName evidence="1">Uncharacterized protein</fullName>
    </submittedName>
</protein>
<proteinExistence type="predicted"/>